<dbReference type="Proteomes" id="UP001165122">
    <property type="component" value="Unassembled WGS sequence"/>
</dbReference>
<keyword evidence="2" id="KW-1185">Reference proteome</keyword>
<dbReference type="EMBL" id="BRXW01000287">
    <property type="protein sequence ID" value="GMI17301.1"/>
    <property type="molecule type" value="Genomic_DNA"/>
</dbReference>
<dbReference type="OrthoDB" id="413520at2759"/>
<name>A0A9W7L012_9STRA</name>
<evidence type="ECO:0000313" key="1">
    <source>
        <dbReference type="EMBL" id="GMI17301.1"/>
    </source>
</evidence>
<dbReference type="CDD" id="cd02440">
    <property type="entry name" value="AdoMet_MTases"/>
    <property type="match status" value="1"/>
</dbReference>
<proteinExistence type="predicted"/>
<accession>A0A9W7L012</accession>
<dbReference type="PANTHER" id="PTHR14614">
    <property type="entry name" value="HEPATOCELLULAR CARCINOMA-ASSOCIATED ANTIGEN"/>
    <property type="match status" value="1"/>
</dbReference>
<evidence type="ECO:0000313" key="2">
    <source>
        <dbReference type="Proteomes" id="UP001165122"/>
    </source>
</evidence>
<protein>
    <submittedName>
        <fullName evidence="1">Uncharacterized protein</fullName>
    </submittedName>
</protein>
<dbReference type="Pfam" id="PF10294">
    <property type="entry name" value="Methyltransf_16"/>
    <property type="match status" value="1"/>
</dbReference>
<comment type="caution">
    <text evidence="1">The sequence shown here is derived from an EMBL/GenBank/DDBJ whole genome shotgun (WGS) entry which is preliminary data.</text>
</comment>
<organism evidence="1 2">
    <name type="scientific">Triparma laevis f. longispina</name>
    <dbReference type="NCBI Taxonomy" id="1714387"/>
    <lineage>
        <taxon>Eukaryota</taxon>
        <taxon>Sar</taxon>
        <taxon>Stramenopiles</taxon>
        <taxon>Ochrophyta</taxon>
        <taxon>Bolidophyceae</taxon>
        <taxon>Parmales</taxon>
        <taxon>Triparmaceae</taxon>
        <taxon>Triparma</taxon>
    </lineage>
</organism>
<reference evidence="2" key="1">
    <citation type="journal article" date="2023" name="Commun. Biol.">
        <title>Genome analysis of Parmales, the sister group of diatoms, reveals the evolutionary specialization of diatoms from phago-mixotrophs to photoautotrophs.</title>
        <authorList>
            <person name="Ban H."/>
            <person name="Sato S."/>
            <person name="Yoshikawa S."/>
            <person name="Yamada K."/>
            <person name="Nakamura Y."/>
            <person name="Ichinomiya M."/>
            <person name="Sato N."/>
            <person name="Blanc-Mathieu R."/>
            <person name="Endo H."/>
            <person name="Kuwata A."/>
            <person name="Ogata H."/>
        </authorList>
    </citation>
    <scope>NUCLEOTIDE SEQUENCE [LARGE SCALE GENOMIC DNA]</scope>
    <source>
        <strain evidence="2">NIES 3700</strain>
    </source>
</reference>
<gene>
    <name evidence="1" type="ORF">TrLO_g673</name>
</gene>
<dbReference type="InterPro" id="IPR029063">
    <property type="entry name" value="SAM-dependent_MTases_sf"/>
</dbReference>
<dbReference type="Gene3D" id="3.40.50.150">
    <property type="entry name" value="Vaccinia Virus protein VP39"/>
    <property type="match status" value="1"/>
</dbReference>
<dbReference type="AlphaFoldDB" id="A0A9W7L012"/>
<dbReference type="SUPFAM" id="SSF53335">
    <property type="entry name" value="S-adenosyl-L-methionine-dependent methyltransferases"/>
    <property type="match status" value="1"/>
</dbReference>
<dbReference type="InterPro" id="IPR019410">
    <property type="entry name" value="Methyltransf_16"/>
</dbReference>
<sequence length="445" mass="49454">MSSFIVLPASSIYSNILKRVNSTTSLIIDVPSGSFPYTFAHPCPTIATDTLPLSTTVSSDDKNTYIQSSFTDSSTTIQLCSLISTYIFSNLKPSITLISLKGCSLTPSILSFYLNLITHHPSIPINLYLIPCCLAGPEYGYTLKSISDKLTRDLMSELESIKVFNYKVVNEEMKVEGRIVKDVHLITCEKIESKIYSKISSKSEDDSFWDVAFMSQPPPNYLVPSTKNLESNLNSDGGEFTIRTIHLKGDRIDYECFLGDGVLGNVGFESWDAGFILLDVLMNVDSFKQQTCLELGAGCGFVTLGLKYLSFNNLTTSDYDDGVIELLAKNVGEDVTVRKIDWFKSETYENEIKYDLIIGSAVVYSPEHKVLAKVIDALLDLNGTAIVINMRRPGWDDFVMLLEDTFGPSNVTVEVISEEIIKQAEVIKGEEIRGTFNMCTIKQTK</sequence>